<dbReference type="InterPro" id="IPR024563">
    <property type="entry name" value="YqhR"/>
</dbReference>
<name>A0A559IYR7_9BACL</name>
<feature type="compositionally biased region" description="Polar residues" evidence="1">
    <location>
        <begin position="175"/>
        <end position="186"/>
    </location>
</feature>
<evidence type="ECO:0000313" key="4">
    <source>
        <dbReference type="Proteomes" id="UP000318102"/>
    </source>
</evidence>
<dbReference type="Proteomes" id="UP000318102">
    <property type="component" value="Unassembled WGS sequence"/>
</dbReference>
<dbReference type="EMBL" id="VNJK01000001">
    <property type="protein sequence ID" value="TVX92779.1"/>
    <property type="molecule type" value="Genomic_DNA"/>
</dbReference>
<sequence length="186" mass="21123">MTQHQSRNKQNQQNDQPKTNPWWFALQLGFYAGLLWGGMRIISYELHFTVNVPGFLLEPFLLNSFLKSQQGRFAGWGAFILFSILCSLLYTFTMRKRKGPWPGILFGILWWVLLFVAVGPALGLVLPVTQTTYNSITTDLCIFLLWGLFIGYTAATEFNDERLREPENEEESVSDDTSQAAANASS</sequence>
<feature type="transmembrane region" description="Helical" evidence="2">
    <location>
        <begin position="21"/>
        <end position="42"/>
    </location>
</feature>
<evidence type="ECO:0008006" key="5">
    <source>
        <dbReference type="Google" id="ProtNLM"/>
    </source>
</evidence>
<feature type="region of interest" description="Disordered" evidence="1">
    <location>
        <begin position="161"/>
        <end position="186"/>
    </location>
</feature>
<dbReference type="OrthoDB" id="2691442at2"/>
<feature type="transmembrane region" description="Helical" evidence="2">
    <location>
        <begin position="73"/>
        <end position="92"/>
    </location>
</feature>
<reference evidence="3 4" key="1">
    <citation type="submission" date="2019-07" db="EMBL/GenBank/DDBJ databases">
        <authorList>
            <person name="Kim J."/>
        </authorList>
    </citation>
    <scope>NUCLEOTIDE SEQUENCE [LARGE SCALE GENOMIC DNA]</scope>
    <source>
        <strain evidence="3 4">N4</strain>
    </source>
</reference>
<dbReference type="Pfam" id="PF11085">
    <property type="entry name" value="YqhR"/>
    <property type="match status" value="1"/>
</dbReference>
<protein>
    <recommendedName>
        <fullName evidence="5">DUF1440 domain-containing protein</fullName>
    </recommendedName>
</protein>
<feature type="transmembrane region" description="Helical" evidence="2">
    <location>
        <begin position="104"/>
        <end position="126"/>
    </location>
</feature>
<evidence type="ECO:0000256" key="2">
    <source>
        <dbReference type="SAM" id="Phobius"/>
    </source>
</evidence>
<keyword evidence="2" id="KW-0812">Transmembrane</keyword>
<accession>A0A559IYR7</accession>
<comment type="caution">
    <text evidence="3">The sequence shown here is derived from an EMBL/GenBank/DDBJ whole genome shotgun (WGS) entry which is preliminary data.</text>
</comment>
<keyword evidence="2" id="KW-1133">Transmembrane helix</keyword>
<evidence type="ECO:0000313" key="3">
    <source>
        <dbReference type="EMBL" id="TVX92779.1"/>
    </source>
</evidence>
<dbReference type="RefSeq" id="WP_144988573.1">
    <property type="nucleotide sequence ID" value="NZ_VNJK01000001.1"/>
</dbReference>
<proteinExistence type="predicted"/>
<feature type="transmembrane region" description="Helical" evidence="2">
    <location>
        <begin position="132"/>
        <end position="155"/>
    </location>
</feature>
<organism evidence="3 4">
    <name type="scientific">Paenibacillus agilis</name>
    <dbReference type="NCBI Taxonomy" id="3020863"/>
    <lineage>
        <taxon>Bacteria</taxon>
        <taxon>Bacillati</taxon>
        <taxon>Bacillota</taxon>
        <taxon>Bacilli</taxon>
        <taxon>Bacillales</taxon>
        <taxon>Paenibacillaceae</taxon>
        <taxon>Paenibacillus</taxon>
    </lineage>
</organism>
<gene>
    <name evidence="3" type="ORF">FPZ44_06760</name>
</gene>
<keyword evidence="4" id="KW-1185">Reference proteome</keyword>
<keyword evidence="2" id="KW-0472">Membrane</keyword>
<evidence type="ECO:0000256" key="1">
    <source>
        <dbReference type="SAM" id="MobiDB-lite"/>
    </source>
</evidence>
<dbReference type="AlphaFoldDB" id="A0A559IYR7"/>